<protein>
    <submittedName>
        <fullName evidence="6">Uncharacterized protein</fullName>
    </submittedName>
</protein>
<keyword evidence="4 5" id="KW-0472">Membrane</keyword>
<name>A0ABM5JJK8_DIAVI</name>
<organism evidence="6 7">
    <name type="scientific">Diabrotica virgifera virgifera</name>
    <name type="common">western corn rootworm</name>
    <dbReference type="NCBI Taxonomy" id="50390"/>
    <lineage>
        <taxon>Eukaryota</taxon>
        <taxon>Metazoa</taxon>
        <taxon>Ecdysozoa</taxon>
        <taxon>Arthropoda</taxon>
        <taxon>Hexapoda</taxon>
        <taxon>Insecta</taxon>
        <taxon>Pterygota</taxon>
        <taxon>Neoptera</taxon>
        <taxon>Endopterygota</taxon>
        <taxon>Coleoptera</taxon>
        <taxon>Polyphaga</taxon>
        <taxon>Cucujiformia</taxon>
        <taxon>Chrysomeloidea</taxon>
        <taxon>Chrysomelidae</taxon>
        <taxon>Galerucinae</taxon>
        <taxon>Diabroticina</taxon>
        <taxon>Diabroticites</taxon>
        <taxon>Diabrotica</taxon>
    </lineage>
</organism>
<evidence type="ECO:0000256" key="2">
    <source>
        <dbReference type="ARBA" id="ARBA00022692"/>
    </source>
</evidence>
<sequence>MDMMQPSTSTESWDFPWQNKMRKKIPKIVSPRERGRHPGEVCFLMCFLRLLMLTSSLVLIGISVWSIVIKIKHYRYLFDIRVDIPYFSLPAGILLLPGVWLASYIHSNRKRRLYILLLLGVITLTSILVIVGSTIGFLYSIEDANGEWHVTNSFDLPDLNKSVSHSFYQFNSSKNHQKAWNNMQQRLECCGISSYNDWTAIGLDIPSSCCDNLNCTSKAYFTSSCLDLLSRDLWWHENILKSQCYIMAVIEIGKGVLILGVYISDKLSMPH</sequence>
<dbReference type="EnsemblMetazoa" id="XM_050642163.1">
    <property type="protein sequence ID" value="XP_050498120.1"/>
    <property type="gene ID" value="LOC126879159"/>
</dbReference>
<comment type="subcellular location">
    <subcellularLocation>
        <location evidence="1">Membrane</location>
        <topology evidence="1">Multi-pass membrane protein</topology>
    </subcellularLocation>
</comment>
<feature type="transmembrane region" description="Helical" evidence="5">
    <location>
        <begin position="87"/>
        <end position="106"/>
    </location>
</feature>
<dbReference type="SUPFAM" id="SSF48652">
    <property type="entry name" value="Tetraspanin"/>
    <property type="match status" value="1"/>
</dbReference>
<reference evidence="6" key="1">
    <citation type="submission" date="2025-05" db="UniProtKB">
        <authorList>
            <consortium name="EnsemblMetazoa"/>
        </authorList>
    </citation>
    <scope>IDENTIFICATION</scope>
</reference>
<feature type="transmembrane region" description="Helical" evidence="5">
    <location>
        <begin position="41"/>
        <end position="67"/>
    </location>
</feature>
<dbReference type="CDD" id="cd03127">
    <property type="entry name" value="tetraspanin_LEL"/>
    <property type="match status" value="1"/>
</dbReference>
<evidence type="ECO:0000256" key="5">
    <source>
        <dbReference type="SAM" id="Phobius"/>
    </source>
</evidence>
<evidence type="ECO:0000256" key="3">
    <source>
        <dbReference type="ARBA" id="ARBA00022989"/>
    </source>
</evidence>
<accession>A0ABM5JJK8</accession>
<evidence type="ECO:0000256" key="4">
    <source>
        <dbReference type="ARBA" id="ARBA00023136"/>
    </source>
</evidence>
<dbReference type="Proteomes" id="UP001652700">
    <property type="component" value="Unplaced"/>
</dbReference>
<dbReference type="InterPro" id="IPR018499">
    <property type="entry name" value="Tetraspanin/Peripherin"/>
</dbReference>
<evidence type="ECO:0000313" key="7">
    <source>
        <dbReference type="Proteomes" id="UP001652700"/>
    </source>
</evidence>
<keyword evidence="2 5" id="KW-0812">Transmembrane</keyword>
<feature type="transmembrane region" description="Helical" evidence="5">
    <location>
        <begin position="113"/>
        <end position="139"/>
    </location>
</feature>
<evidence type="ECO:0000313" key="6">
    <source>
        <dbReference type="EnsemblMetazoa" id="XP_050498120.1"/>
    </source>
</evidence>
<evidence type="ECO:0000256" key="1">
    <source>
        <dbReference type="ARBA" id="ARBA00004141"/>
    </source>
</evidence>
<dbReference type="RefSeq" id="XP_050498120.1">
    <property type="nucleotide sequence ID" value="XM_050642163.1"/>
</dbReference>
<proteinExistence type="predicted"/>
<dbReference type="GeneID" id="126879159"/>
<dbReference type="Gene3D" id="1.10.1450.10">
    <property type="entry name" value="Tetraspanin"/>
    <property type="match status" value="1"/>
</dbReference>
<keyword evidence="7" id="KW-1185">Reference proteome</keyword>
<dbReference type="Pfam" id="PF00335">
    <property type="entry name" value="Tetraspanin"/>
    <property type="match status" value="1"/>
</dbReference>
<dbReference type="InterPro" id="IPR008952">
    <property type="entry name" value="Tetraspanin_EC2_sf"/>
</dbReference>
<keyword evidence="3 5" id="KW-1133">Transmembrane helix</keyword>